<comment type="caution">
    <text evidence="2">The sequence shown here is derived from an EMBL/GenBank/DDBJ whole genome shotgun (WGS) entry which is preliminary data.</text>
</comment>
<dbReference type="InterPro" id="IPR010982">
    <property type="entry name" value="Lambda_DNA-bd_dom_sf"/>
</dbReference>
<keyword evidence="3" id="KW-1185">Reference proteome</keyword>
<organism evidence="2 3">
    <name type="scientific">Dactylosporangium cerinum</name>
    <dbReference type="NCBI Taxonomy" id="1434730"/>
    <lineage>
        <taxon>Bacteria</taxon>
        <taxon>Bacillati</taxon>
        <taxon>Actinomycetota</taxon>
        <taxon>Actinomycetes</taxon>
        <taxon>Micromonosporales</taxon>
        <taxon>Micromonosporaceae</taxon>
        <taxon>Dactylosporangium</taxon>
    </lineage>
</organism>
<dbReference type="Pfam" id="PF13560">
    <property type="entry name" value="HTH_31"/>
    <property type="match status" value="1"/>
</dbReference>
<evidence type="ECO:0000259" key="1">
    <source>
        <dbReference type="PROSITE" id="PS50943"/>
    </source>
</evidence>
<evidence type="ECO:0000313" key="2">
    <source>
        <dbReference type="EMBL" id="MFC5003751.1"/>
    </source>
</evidence>
<dbReference type="Gene3D" id="1.10.260.40">
    <property type="entry name" value="lambda repressor-like DNA-binding domains"/>
    <property type="match status" value="1"/>
</dbReference>
<dbReference type="CDD" id="cd00093">
    <property type="entry name" value="HTH_XRE"/>
    <property type="match status" value="1"/>
</dbReference>
<accession>A0ABV9W9A7</accession>
<name>A0ABV9W9A7_9ACTN</name>
<evidence type="ECO:0000313" key="3">
    <source>
        <dbReference type="Proteomes" id="UP001595912"/>
    </source>
</evidence>
<dbReference type="SUPFAM" id="SSF47413">
    <property type="entry name" value="lambda repressor-like DNA-binding domains"/>
    <property type="match status" value="1"/>
</dbReference>
<dbReference type="EMBL" id="JBHSIU010000054">
    <property type="protein sequence ID" value="MFC5003751.1"/>
    <property type="molecule type" value="Genomic_DNA"/>
</dbReference>
<sequence length="101" mass="10939">MPQSERMIRENVMARGQPTLTGSQGSRAIGPVSGFVLKLARQSTALTQEKLAVALGVDVSTVQGWESGRRPLSAVSAGDFLRLCGRLSRLTWPTGRGKWRT</sequence>
<dbReference type="Proteomes" id="UP001595912">
    <property type="component" value="Unassembled WGS sequence"/>
</dbReference>
<feature type="domain" description="HTH cro/C1-type" evidence="1">
    <location>
        <begin position="37"/>
        <end position="90"/>
    </location>
</feature>
<dbReference type="InterPro" id="IPR001387">
    <property type="entry name" value="Cro/C1-type_HTH"/>
</dbReference>
<dbReference type="PROSITE" id="PS50943">
    <property type="entry name" value="HTH_CROC1"/>
    <property type="match status" value="1"/>
</dbReference>
<gene>
    <name evidence="2" type="ORF">ACFPIJ_38750</name>
</gene>
<proteinExistence type="predicted"/>
<dbReference type="SMART" id="SM00530">
    <property type="entry name" value="HTH_XRE"/>
    <property type="match status" value="1"/>
</dbReference>
<protein>
    <submittedName>
        <fullName evidence="2">Helix-turn-helix domain-containing protein</fullName>
    </submittedName>
</protein>
<dbReference type="RefSeq" id="WP_380123000.1">
    <property type="nucleotide sequence ID" value="NZ_JBHSIU010000054.1"/>
</dbReference>
<reference evidence="3" key="1">
    <citation type="journal article" date="2019" name="Int. J. Syst. Evol. Microbiol.">
        <title>The Global Catalogue of Microorganisms (GCM) 10K type strain sequencing project: providing services to taxonomists for standard genome sequencing and annotation.</title>
        <authorList>
            <consortium name="The Broad Institute Genomics Platform"/>
            <consortium name="The Broad Institute Genome Sequencing Center for Infectious Disease"/>
            <person name="Wu L."/>
            <person name="Ma J."/>
        </authorList>
    </citation>
    <scope>NUCLEOTIDE SEQUENCE [LARGE SCALE GENOMIC DNA]</scope>
    <source>
        <strain evidence="3">CGMCC 4.7152</strain>
    </source>
</reference>